<proteinExistence type="predicted"/>
<protein>
    <submittedName>
        <fullName evidence="1">Uncharacterized protein</fullName>
    </submittedName>
</protein>
<evidence type="ECO:0000313" key="2">
    <source>
        <dbReference type="Proteomes" id="UP000321570"/>
    </source>
</evidence>
<sequence length="162" mass="19509">MINLLRAENINPDYFRRILNKFYRNPEYLEFFRHETHEPLLNMIERNMNDDDEIAAGSLLLFQCLIANSRAANFSEEFYIRVIRIVHHLYFNKNESNFKNAIFLVLSVERLFQKVPTSEYNKFAKIHCDYLHCLLDNYPLSVNGLKFLRNFSRWMPHNNKSI</sequence>
<name>A0A564Y6I3_HYMDI</name>
<gene>
    <name evidence="1" type="ORF">WMSIL1_LOCUS3387</name>
</gene>
<feature type="non-terminal residue" evidence="1">
    <location>
        <position position="162"/>
    </location>
</feature>
<evidence type="ECO:0000313" key="1">
    <source>
        <dbReference type="EMBL" id="VUZ42915.1"/>
    </source>
</evidence>
<organism evidence="1 2">
    <name type="scientific">Hymenolepis diminuta</name>
    <name type="common">Rat tapeworm</name>
    <dbReference type="NCBI Taxonomy" id="6216"/>
    <lineage>
        <taxon>Eukaryota</taxon>
        <taxon>Metazoa</taxon>
        <taxon>Spiralia</taxon>
        <taxon>Lophotrochozoa</taxon>
        <taxon>Platyhelminthes</taxon>
        <taxon>Cestoda</taxon>
        <taxon>Eucestoda</taxon>
        <taxon>Cyclophyllidea</taxon>
        <taxon>Hymenolepididae</taxon>
        <taxon>Hymenolepis</taxon>
    </lineage>
</organism>
<dbReference type="AlphaFoldDB" id="A0A564Y6I3"/>
<dbReference type="EMBL" id="CABIJS010000110">
    <property type="protein sequence ID" value="VUZ42915.1"/>
    <property type="molecule type" value="Genomic_DNA"/>
</dbReference>
<keyword evidence="2" id="KW-1185">Reference proteome</keyword>
<reference evidence="1 2" key="1">
    <citation type="submission" date="2019-07" db="EMBL/GenBank/DDBJ databases">
        <authorList>
            <person name="Jastrzebski P J."/>
            <person name="Paukszto L."/>
            <person name="Jastrzebski P J."/>
        </authorList>
    </citation>
    <scope>NUCLEOTIDE SEQUENCE [LARGE SCALE GENOMIC DNA]</scope>
    <source>
        <strain evidence="1 2">WMS-il1</strain>
    </source>
</reference>
<accession>A0A564Y6I3</accession>
<dbReference type="Proteomes" id="UP000321570">
    <property type="component" value="Unassembled WGS sequence"/>
</dbReference>